<sequence>MRHIYCAACGKEVHYSQAVHMRAHERTDVYKFRTQPMDYFDMCRKCYENMRGGGAGGQKGFK</sequence>
<reference evidence="2" key="1">
    <citation type="journal article" date="2023" name="Int. J. Syst. Evol. Microbiol.">
        <title>Claveliimonas bilis gen. nov., sp. nov., deoxycholic acid-producing bacteria isolated from human faeces, and reclassification of Sellimonas monacensis Zenner et al. 2021 as Claveliimonas monacensis comb. nov.</title>
        <authorList>
            <person name="Hisatomi A."/>
            <person name="Kastawa N.W.E.P.G."/>
            <person name="Song I."/>
            <person name="Ohkuma M."/>
            <person name="Fukiya S."/>
            <person name="Sakamoto M."/>
        </authorList>
    </citation>
    <scope>NUCLEOTIDE SEQUENCE [LARGE SCALE GENOMIC DNA]</scope>
    <source>
        <strain evidence="2">12BBH14</strain>
    </source>
</reference>
<gene>
    <name evidence="1" type="ORF">Lac1_11490</name>
</gene>
<keyword evidence="2" id="KW-1185">Reference proteome</keyword>
<dbReference type="EMBL" id="AP027742">
    <property type="protein sequence ID" value="BDZ76966.1"/>
    <property type="molecule type" value="Genomic_DNA"/>
</dbReference>
<organism evidence="1 2">
    <name type="scientific">Claveliimonas bilis</name>
    <dbReference type="NCBI Taxonomy" id="3028070"/>
    <lineage>
        <taxon>Bacteria</taxon>
        <taxon>Bacillati</taxon>
        <taxon>Bacillota</taxon>
        <taxon>Clostridia</taxon>
        <taxon>Lachnospirales</taxon>
        <taxon>Lachnospiraceae</taxon>
        <taxon>Claveliimonas</taxon>
    </lineage>
</organism>
<evidence type="ECO:0008006" key="3">
    <source>
        <dbReference type="Google" id="ProtNLM"/>
    </source>
</evidence>
<dbReference type="Proteomes" id="UP001305815">
    <property type="component" value="Chromosome"/>
</dbReference>
<accession>A0ABN6YUV7</accession>
<proteinExistence type="predicted"/>
<protein>
    <recommendedName>
        <fullName evidence="3">C2H2-type domain-containing protein</fullName>
    </recommendedName>
</protein>
<name>A0ABN6YUV7_9FIRM</name>
<dbReference type="RefSeq" id="WP_316266581.1">
    <property type="nucleotide sequence ID" value="NZ_AP027742.1"/>
</dbReference>
<evidence type="ECO:0000313" key="2">
    <source>
        <dbReference type="Proteomes" id="UP001305815"/>
    </source>
</evidence>
<evidence type="ECO:0000313" key="1">
    <source>
        <dbReference type="EMBL" id="BDZ76966.1"/>
    </source>
</evidence>